<dbReference type="Gramene" id="PVH35005">
    <property type="protein sequence ID" value="PVH35005"/>
    <property type="gene ID" value="PAHAL_7G084200"/>
</dbReference>
<dbReference type="AlphaFoldDB" id="A0A2T8IBG1"/>
<evidence type="ECO:0000313" key="2">
    <source>
        <dbReference type="EMBL" id="PVH35005.1"/>
    </source>
</evidence>
<protein>
    <submittedName>
        <fullName evidence="2">Uncharacterized protein</fullName>
    </submittedName>
</protein>
<feature type="compositionally biased region" description="Basic and acidic residues" evidence="1">
    <location>
        <begin position="84"/>
        <end position="97"/>
    </location>
</feature>
<dbReference type="Proteomes" id="UP000243499">
    <property type="component" value="Chromosome 7"/>
</dbReference>
<feature type="compositionally biased region" description="Low complexity" evidence="1">
    <location>
        <begin position="65"/>
        <end position="77"/>
    </location>
</feature>
<accession>A0A2T8IBG1</accession>
<sequence>MRGRRQAPQRSSPSTRASGGGAHVRVAASPAATHPRPHARAVAPAAGHPRAPAALAAGCGGGGAPDPAASALAAACSRARRRPPQRDVEAAEHLTAG</sequence>
<feature type="compositionally biased region" description="Low complexity" evidence="1">
    <location>
        <begin position="27"/>
        <end position="57"/>
    </location>
</feature>
<proteinExistence type="predicted"/>
<name>A0A2T8IBG1_9POAL</name>
<feature type="region of interest" description="Disordered" evidence="1">
    <location>
        <begin position="1"/>
        <end position="97"/>
    </location>
</feature>
<evidence type="ECO:0000256" key="1">
    <source>
        <dbReference type="SAM" id="MobiDB-lite"/>
    </source>
</evidence>
<gene>
    <name evidence="2" type="ORF">PAHAL_7G084200</name>
</gene>
<reference evidence="2" key="1">
    <citation type="submission" date="2018-04" db="EMBL/GenBank/DDBJ databases">
        <title>WGS assembly of Panicum hallii.</title>
        <authorList>
            <person name="Lovell J."/>
            <person name="Jenkins J."/>
            <person name="Lowry D."/>
            <person name="Mamidi S."/>
            <person name="Sreedasyam A."/>
            <person name="Weng X."/>
            <person name="Barry K."/>
            <person name="Bonette J."/>
            <person name="Campitelli B."/>
            <person name="Daum C."/>
            <person name="Gordon S."/>
            <person name="Gould B."/>
            <person name="Lipzen A."/>
            <person name="Macqueen A."/>
            <person name="Palacio-Mejia J."/>
            <person name="Plott C."/>
            <person name="Shakirov E."/>
            <person name="Shu S."/>
            <person name="Yoshinaga Y."/>
            <person name="Zane M."/>
            <person name="Rokhsar D."/>
            <person name="Grimwood J."/>
            <person name="Schmutz J."/>
            <person name="Juenger T."/>
        </authorList>
    </citation>
    <scope>NUCLEOTIDE SEQUENCE [LARGE SCALE GENOMIC DNA]</scope>
    <source>
        <strain evidence="2">FIL2</strain>
    </source>
</reference>
<feature type="compositionally biased region" description="Polar residues" evidence="1">
    <location>
        <begin position="8"/>
        <end position="17"/>
    </location>
</feature>
<dbReference type="EMBL" id="CM008052">
    <property type="protein sequence ID" value="PVH35005.1"/>
    <property type="molecule type" value="Genomic_DNA"/>
</dbReference>
<organism evidence="2">
    <name type="scientific">Panicum hallii</name>
    <dbReference type="NCBI Taxonomy" id="206008"/>
    <lineage>
        <taxon>Eukaryota</taxon>
        <taxon>Viridiplantae</taxon>
        <taxon>Streptophyta</taxon>
        <taxon>Embryophyta</taxon>
        <taxon>Tracheophyta</taxon>
        <taxon>Spermatophyta</taxon>
        <taxon>Magnoliopsida</taxon>
        <taxon>Liliopsida</taxon>
        <taxon>Poales</taxon>
        <taxon>Poaceae</taxon>
        <taxon>PACMAD clade</taxon>
        <taxon>Panicoideae</taxon>
        <taxon>Panicodae</taxon>
        <taxon>Paniceae</taxon>
        <taxon>Panicinae</taxon>
        <taxon>Panicum</taxon>
        <taxon>Panicum sect. Panicum</taxon>
    </lineage>
</organism>